<dbReference type="EMBL" id="CAADEX010000230">
    <property type="protein sequence ID" value="VFJ69002.1"/>
    <property type="molecule type" value="Genomic_DNA"/>
</dbReference>
<sequence length="149" mass="16580">MTPVTSPPPSQLIGNRCGHDPSCSRVFAPPVEHKPRPPILKRITERLSGYFQRPNLIPSLNAVNGSSRRQRSERREACILVMDVLIHYLDLVKLIVGIPQEDGGIRGITMERIAELAGLGVTSRLIREKPFRPISGETKSRSRPINKGN</sequence>
<name>A0A450TMP7_9GAMM</name>
<proteinExistence type="predicted"/>
<accession>A0A450TMP7</accession>
<feature type="region of interest" description="Disordered" evidence="1">
    <location>
        <begin position="130"/>
        <end position="149"/>
    </location>
</feature>
<gene>
    <name evidence="2" type="ORF">BECKDK2373B_GA0170837_12305</name>
</gene>
<evidence type="ECO:0000256" key="1">
    <source>
        <dbReference type="SAM" id="MobiDB-lite"/>
    </source>
</evidence>
<organism evidence="2">
    <name type="scientific">Candidatus Kentrum sp. DK</name>
    <dbReference type="NCBI Taxonomy" id="2126562"/>
    <lineage>
        <taxon>Bacteria</taxon>
        <taxon>Pseudomonadati</taxon>
        <taxon>Pseudomonadota</taxon>
        <taxon>Gammaproteobacteria</taxon>
        <taxon>Candidatus Kentrum</taxon>
    </lineage>
</organism>
<reference evidence="2" key="1">
    <citation type="submission" date="2019-02" db="EMBL/GenBank/DDBJ databases">
        <authorList>
            <person name="Gruber-Vodicka R. H."/>
            <person name="Seah K. B. B."/>
        </authorList>
    </citation>
    <scope>NUCLEOTIDE SEQUENCE</scope>
    <source>
        <strain evidence="2">BECK_DK47</strain>
    </source>
</reference>
<evidence type="ECO:0000313" key="2">
    <source>
        <dbReference type="EMBL" id="VFJ69002.1"/>
    </source>
</evidence>
<dbReference type="AlphaFoldDB" id="A0A450TMP7"/>
<protein>
    <submittedName>
        <fullName evidence="2">Uncharacterized protein</fullName>
    </submittedName>
</protein>